<dbReference type="InterPro" id="IPR011047">
    <property type="entry name" value="Quinoprotein_ADH-like_sf"/>
</dbReference>
<dbReference type="Gene3D" id="2.60.40.10">
    <property type="entry name" value="Immunoglobulins"/>
    <property type="match status" value="1"/>
</dbReference>
<feature type="domain" description="Calcineurin-like phosphoesterase" evidence="1">
    <location>
        <begin position="123"/>
        <end position="285"/>
    </location>
</feature>
<feature type="domain" description="Calcineurin-like phosphoesterase N-terminal" evidence="3">
    <location>
        <begin position="34"/>
        <end position="81"/>
    </location>
</feature>
<dbReference type="PANTHER" id="PTHR34512">
    <property type="entry name" value="CELL SURFACE PROTEIN"/>
    <property type="match status" value="1"/>
</dbReference>
<keyword evidence="5" id="KW-1185">Reference proteome</keyword>
<dbReference type="Gene3D" id="2.40.10.480">
    <property type="match status" value="2"/>
</dbReference>
<evidence type="ECO:0000259" key="2">
    <source>
        <dbReference type="Pfam" id="PF13360"/>
    </source>
</evidence>
<dbReference type="Gene3D" id="2.130.10.10">
    <property type="entry name" value="YVTN repeat-like/Quinoprotein amine dehydrogenase"/>
    <property type="match status" value="1"/>
</dbReference>
<evidence type="ECO:0000259" key="3">
    <source>
        <dbReference type="Pfam" id="PF16371"/>
    </source>
</evidence>
<dbReference type="Proteomes" id="UP001595526">
    <property type="component" value="Unassembled WGS sequence"/>
</dbReference>
<dbReference type="RefSeq" id="WP_379022798.1">
    <property type="nucleotide sequence ID" value="NZ_JBHRTA010000036.1"/>
</dbReference>
<gene>
    <name evidence="4" type="ORF">ACFOET_11745</name>
</gene>
<dbReference type="InterPro" id="IPR015943">
    <property type="entry name" value="WD40/YVTN_repeat-like_dom_sf"/>
</dbReference>
<reference evidence="5" key="1">
    <citation type="journal article" date="2019" name="Int. J. Syst. Evol. Microbiol.">
        <title>The Global Catalogue of Microorganisms (GCM) 10K type strain sequencing project: providing services to taxonomists for standard genome sequencing and annotation.</title>
        <authorList>
            <consortium name="The Broad Institute Genomics Platform"/>
            <consortium name="The Broad Institute Genome Sequencing Center for Infectious Disease"/>
            <person name="Wu L."/>
            <person name="Ma J."/>
        </authorList>
    </citation>
    <scope>NUCLEOTIDE SEQUENCE [LARGE SCALE GENOMIC DNA]</scope>
    <source>
        <strain evidence="5">KCTC 52416</strain>
    </source>
</reference>
<dbReference type="Pfam" id="PF00149">
    <property type="entry name" value="Metallophos"/>
    <property type="match status" value="1"/>
</dbReference>
<dbReference type="SUPFAM" id="SSF56300">
    <property type="entry name" value="Metallo-dependent phosphatases"/>
    <property type="match status" value="1"/>
</dbReference>
<dbReference type="InterPro" id="IPR013783">
    <property type="entry name" value="Ig-like_fold"/>
</dbReference>
<sequence>MRYLLLACCLAAQVAYGQYSGSVFVDSNGNGKRDADEKGLPAVAVTDGLHVVRTAADGSFSLPGFDRTRFITVTTPSGYKPGIGHFLRVDSGRTDYAFGLLSDERAREDGLVRMIQISDTETDMHGEWIYDLKQYARAHGVDFILHNGDICYEPGMRFHASHFNSEALGVPVFYAVGNHDLVKGAYGEELFEQLFGPTHYSFDVGDVHVVVTPMAGGDHAPSYRQADMVEWVRNDLELVGPEKAVVFVNHSHPQDGSRYVLGNNAFSVDLLDHNLKAWFYGHWHSNYVFKDKRSGVYSICTAPINKGGIDNSAARFVVATIGKEGVVDVESRYAFLDNHVVVASPGKHGDLRVADGKLQVSAQVYDSRQQVDSVSARLVALGNRIPFGDSSLARRSDWNWSGEIALPAACSVDTLVLEVEVHYRNGKMSVARQRLGADKQTADSAVSGQLRLEWTKNAGGEIWKSAPLVADGIVYTATIDDAMLARCHIQAFDAADGDVLWKFPAGNSVKNRLGYWQGTVLATDVAGMVYALDARSGKLLWSKRLRSSAIPGYITAGVVADGVYYVGSGEYFQALDIATGETRWQNTAWSGGEGTGSAMSISGEVLITGANWNALFGHDRSTGALLWKRNEDGLRFRSSSGTLADGKYVVGSGNTLFELDAETGATLRKRQTPYNFNVMAAPLLTAAYIVLPTADVGVVAFDRYTLEEAWKFTPGEALVYSAPYTGAGVRTVESSVVQWEGWLVFGASDGKLYVLDQHTGKAVAERNLGAPIFADIHTGADNRLYVGDFAGNVYCFSVHRSQ</sequence>
<proteinExistence type="predicted"/>
<dbReference type="Pfam" id="PF13360">
    <property type="entry name" value="PQQ_2"/>
    <property type="match status" value="1"/>
</dbReference>
<dbReference type="SMART" id="SM00564">
    <property type="entry name" value="PQQ"/>
    <property type="match status" value="6"/>
</dbReference>
<dbReference type="InterPro" id="IPR018391">
    <property type="entry name" value="PQQ_b-propeller_rpt"/>
</dbReference>
<dbReference type="InterPro" id="IPR002372">
    <property type="entry name" value="PQQ_rpt_dom"/>
</dbReference>
<comment type="caution">
    <text evidence="4">The sequence shown here is derived from an EMBL/GenBank/DDBJ whole genome shotgun (WGS) entry which is preliminary data.</text>
</comment>
<dbReference type="EMBL" id="JBHRTA010000036">
    <property type="protein sequence ID" value="MFC3198286.1"/>
    <property type="molecule type" value="Genomic_DNA"/>
</dbReference>
<evidence type="ECO:0000313" key="5">
    <source>
        <dbReference type="Proteomes" id="UP001595526"/>
    </source>
</evidence>
<accession>A0ABV7JJU5</accession>
<evidence type="ECO:0000259" key="1">
    <source>
        <dbReference type="Pfam" id="PF00149"/>
    </source>
</evidence>
<name>A0ABV7JJU5_9SPHI</name>
<feature type="domain" description="Pyrrolo-quinoline quinone repeat" evidence="2">
    <location>
        <begin position="488"/>
        <end position="630"/>
    </location>
</feature>
<dbReference type="InterPro" id="IPR004843">
    <property type="entry name" value="Calcineurin-like_PHP"/>
</dbReference>
<dbReference type="Pfam" id="PF16371">
    <property type="entry name" value="MetallophosN"/>
    <property type="match status" value="1"/>
</dbReference>
<protein>
    <submittedName>
        <fullName evidence="4">PQQ-binding-like beta-propeller repeat protein</fullName>
    </submittedName>
</protein>
<evidence type="ECO:0000313" key="4">
    <source>
        <dbReference type="EMBL" id="MFC3198286.1"/>
    </source>
</evidence>
<dbReference type="SUPFAM" id="SSF50998">
    <property type="entry name" value="Quinoprotein alcohol dehydrogenase-like"/>
    <property type="match status" value="1"/>
</dbReference>
<organism evidence="4 5">
    <name type="scientific">Parapedobacter deserti</name>
    <dbReference type="NCBI Taxonomy" id="1912957"/>
    <lineage>
        <taxon>Bacteria</taxon>
        <taxon>Pseudomonadati</taxon>
        <taxon>Bacteroidota</taxon>
        <taxon>Sphingobacteriia</taxon>
        <taxon>Sphingobacteriales</taxon>
        <taxon>Sphingobacteriaceae</taxon>
        <taxon>Parapedobacter</taxon>
    </lineage>
</organism>
<dbReference type="InterPro" id="IPR029052">
    <property type="entry name" value="Metallo-depent_PP-like"/>
</dbReference>
<dbReference type="PANTHER" id="PTHR34512:SF30">
    <property type="entry name" value="OUTER MEMBRANE PROTEIN ASSEMBLY FACTOR BAMB"/>
    <property type="match status" value="1"/>
</dbReference>
<dbReference type="Gene3D" id="3.60.21.10">
    <property type="match status" value="1"/>
</dbReference>
<dbReference type="InterPro" id="IPR032285">
    <property type="entry name" value="Metallophos_N"/>
</dbReference>